<sequence>MSSPTAQASSDEPACSDWRHALAVADTGDPKYVVSSPNIDYVPSPQVGIVQVSLRSDYRYGVVDPIQWPQIFTKEFDYLCAVMRPTTPDSRYAPLWWTPAQSDFVLLEGSLFTCLGLLKPDALRPLSDLVGELSSSIQAVSDRTATLAWLHLGMTHARDRLKYFPCTFRDAALQVRETQRYWLMSQAYMEYQKYTDAFVGSPQPVHRELMGAFSTNPVHVQNLFNAGIPVWFIRSDVSIMQDTRTTATVIPDKPSEICMDTGPDGGIVLYTGLAGAEHIVQTVRFRETYLDVSRAPLLVIDIEGGYPAQRSAKDYKGILVGGKIPTAPATSSVPVVTSAQGGATRSKLKPGQSAKTPYARPHASQVRGVNKFEHFEHASMPPELSTWQDAFRSVDLSKPARPNPEIWGYWIPEPALLLRPKTEDRRDRYIMTWLRLRAGWLYLLRLPDVPVTSVPTQWWRDVLFGPTGRTDRDASTLNTKRWEQIKKVFGTIFEEAHFDSNQSGPIWWCGHRVRNVDAKLRSKIIWEMFDLGFRYELLALDRLFVPSRKDPHSEKKRVDMLAAVFPGHHLYSIPQLPDEGAGLSARVPHRRVPYLEAFRRVVSRWPSCPASIHESPPFAITMSHEEILTREKVLVKYYVDTFFAQSGRAPIVPHEYPM</sequence>
<name>A0A371D3R6_9APHY</name>
<organism evidence="1 2">
    <name type="scientific">Lentinus brumalis</name>
    <dbReference type="NCBI Taxonomy" id="2498619"/>
    <lineage>
        <taxon>Eukaryota</taxon>
        <taxon>Fungi</taxon>
        <taxon>Dikarya</taxon>
        <taxon>Basidiomycota</taxon>
        <taxon>Agaricomycotina</taxon>
        <taxon>Agaricomycetes</taxon>
        <taxon>Polyporales</taxon>
        <taxon>Polyporaceae</taxon>
        <taxon>Lentinus</taxon>
    </lineage>
</organism>
<protein>
    <submittedName>
        <fullName evidence="1">Uncharacterized protein</fullName>
    </submittedName>
</protein>
<proteinExistence type="predicted"/>
<dbReference type="AlphaFoldDB" id="A0A371D3R6"/>
<evidence type="ECO:0000313" key="1">
    <source>
        <dbReference type="EMBL" id="RDX47142.1"/>
    </source>
</evidence>
<dbReference type="Proteomes" id="UP000256964">
    <property type="component" value="Unassembled WGS sequence"/>
</dbReference>
<gene>
    <name evidence="1" type="ORF">OH76DRAFT_1484975</name>
</gene>
<reference evidence="1 2" key="1">
    <citation type="journal article" date="2018" name="Biotechnol. Biofuels">
        <title>Integrative visual omics of the white-rot fungus Polyporus brumalis exposes the biotechnological potential of its oxidative enzymes for delignifying raw plant biomass.</title>
        <authorList>
            <person name="Miyauchi S."/>
            <person name="Rancon A."/>
            <person name="Drula E."/>
            <person name="Hage H."/>
            <person name="Chaduli D."/>
            <person name="Favel A."/>
            <person name="Grisel S."/>
            <person name="Henrissat B."/>
            <person name="Herpoel-Gimbert I."/>
            <person name="Ruiz-Duenas F.J."/>
            <person name="Chevret D."/>
            <person name="Hainaut M."/>
            <person name="Lin J."/>
            <person name="Wang M."/>
            <person name="Pangilinan J."/>
            <person name="Lipzen A."/>
            <person name="Lesage-Meessen L."/>
            <person name="Navarro D."/>
            <person name="Riley R."/>
            <person name="Grigoriev I.V."/>
            <person name="Zhou S."/>
            <person name="Raouche S."/>
            <person name="Rosso M.N."/>
        </authorList>
    </citation>
    <scope>NUCLEOTIDE SEQUENCE [LARGE SCALE GENOMIC DNA]</scope>
    <source>
        <strain evidence="1 2">BRFM 1820</strain>
    </source>
</reference>
<dbReference type="OrthoDB" id="2749633at2759"/>
<accession>A0A371D3R6</accession>
<keyword evidence="2" id="KW-1185">Reference proteome</keyword>
<dbReference type="EMBL" id="KZ857421">
    <property type="protein sequence ID" value="RDX47142.1"/>
    <property type="molecule type" value="Genomic_DNA"/>
</dbReference>
<evidence type="ECO:0000313" key="2">
    <source>
        <dbReference type="Proteomes" id="UP000256964"/>
    </source>
</evidence>